<dbReference type="EMBL" id="MFJD01000009">
    <property type="protein sequence ID" value="OGG01830.1"/>
    <property type="molecule type" value="Genomic_DNA"/>
</dbReference>
<sequence>MTPLPKRRHSTRRGGKRKASIRQKLTGLVPCKNCSSMIRPHRICPNCGFYNGKEILKPKTPKAKK</sequence>
<dbReference type="SUPFAM" id="SSF57829">
    <property type="entry name" value="Zn-binding ribosomal proteins"/>
    <property type="match status" value="1"/>
</dbReference>
<organism evidence="7 8">
    <name type="scientific">Candidatus Gottesmanbacteria bacterium RBG_16_52_11</name>
    <dbReference type="NCBI Taxonomy" id="1798374"/>
    <lineage>
        <taxon>Bacteria</taxon>
        <taxon>Candidatus Gottesmaniibacteriota</taxon>
    </lineage>
</organism>
<feature type="compositionally biased region" description="Basic residues" evidence="6">
    <location>
        <begin position="1"/>
        <end position="21"/>
    </location>
</feature>
<feature type="region of interest" description="Disordered" evidence="6">
    <location>
        <begin position="1"/>
        <end position="22"/>
    </location>
</feature>
<dbReference type="PANTHER" id="PTHR35534">
    <property type="entry name" value="50S RIBOSOMAL PROTEIN L32"/>
    <property type="match status" value="1"/>
</dbReference>
<evidence type="ECO:0000256" key="1">
    <source>
        <dbReference type="ARBA" id="ARBA00008560"/>
    </source>
</evidence>
<evidence type="ECO:0000256" key="6">
    <source>
        <dbReference type="SAM" id="MobiDB-lite"/>
    </source>
</evidence>
<keyword evidence="3 5" id="KW-0687">Ribonucleoprotein</keyword>
<dbReference type="InterPro" id="IPR002677">
    <property type="entry name" value="Ribosomal_bL32"/>
</dbReference>
<protein>
    <recommendedName>
        <fullName evidence="4 5">Large ribosomal subunit protein bL32</fullName>
    </recommendedName>
</protein>
<dbReference type="NCBIfam" id="TIGR01031">
    <property type="entry name" value="rpmF_bact"/>
    <property type="match status" value="1"/>
</dbReference>
<dbReference type="Pfam" id="PF01783">
    <property type="entry name" value="Ribosomal_L32p"/>
    <property type="match status" value="1"/>
</dbReference>
<evidence type="ECO:0000256" key="3">
    <source>
        <dbReference type="ARBA" id="ARBA00023274"/>
    </source>
</evidence>
<comment type="similarity">
    <text evidence="1 5">Belongs to the bacterial ribosomal protein bL32 family.</text>
</comment>
<evidence type="ECO:0000313" key="8">
    <source>
        <dbReference type="Proteomes" id="UP000178448"/>
    </source>
</evidence>
<dbReference type="PANTHER" id="PTHR35534:SF1">
    <property type="entry name" value="LARGE RIBOSOMAL SUBUNIT PROTEIN BL32"/>
    <property type="match status" value="1"/>
</dbReference>
<dbReference type="InterPro" id="IPR011332">
    <property type="entry name" value="Ribosomal_zn-bd"/>
</dbReference>
<dbReference type="Proteomes" id="UP000178448">
    <property type="component" value="Unassembled WGS sequence"/>
</dbReference>
<dbReference type="GO" id="GO:0015934">
    <property type="term" value="C:large ribosomal subunit"/>
    <property type="evidence" value="ECO:0007669"/>
    <property type="project" value="InterPro"/>
</dbReference>
<evidence type="ECO:0000313" key="7">
    <source>
        <dbReference type="EMBL" id="OGG01830.1"/>
    </source>
</evidence>
<accession>A0A1F5YNQ4</accession>
<keyword evidence="2 5" id="KW-0689">Ribosomal protein</keyword>
<evidence type="ECO:0000256" key="4">
    <source>
        <dbReference type="ARBA" id="ARBA00035178"/>
    </source>
</evidence>
<dbReference type="AlphaFoldDB" id="A0A1F5YNQ4"/>
<evidence type="ECO:0000256" key="5">
    <source>
        <dbReference type="HAMAP-Rule" id="MF_00340"/>
    </source>
</evidence>
<dbReference type="HAMAP" id="MF_00340">
    <property type="entry name" value="Ribosomal_bL32"/>
    <property type="match status" value="1"/>
</dbReference>
<name>A0A1F5YNQ4_9BACT</name>
<evidence type="ECO:0000256" key="2">
    <source>
        <dbReference type="ARBA" id="ARBA00022980"/>
    </source>
</evidence>
<dbReference type="GO" id="GO:0006412">
    <property type="term" value="P:translation"/>
    <property type="evidence" value="ECO:0007669"/>
    <property type="project" value="UniProtKB-UniRule"/>
</dbReference>
<dbReference type="STRING" id="1798374.A2Z33_01090"/>
<dbReference type="GO" id="GO:0003735">
    <property type="term" value="F:structural constituent of ribosome"/>
    <property type="evidence" value="ECO:0007669"/>
    <property type="project" value="InterPro"/>
</dbReference>
<reference evidence="7 8" key="1">
    <citation type="journal article" date="2016" name="Nat. Commun.">
        <title>Thousands of microbial genomes shed light on interconnected biogeochemical processes in an aquifer system.</title>
        <authorList>
            <person name="Anantharaman K."/>
            <person name="Brown C.T."/>
            <person name="Hug L.A."/>
            <person name="Sharon I."/>
            <person name="Castelle C.J."/>
            <person name="Probst A.J."/>
            <person name="Thomas B.C."/>
            <person name="Singh A."/>
            <person name="Wilkins M.J."/>
            <person name="Karaoz U."/>
            <person name="Brodie E.L."/>
            <person name="Williams K.H."/>
            <person name="Hubbard S.S."/>
            <person name="Banfield J.F."/>
        </authorList>
    </citation>
    <scope>NUCLEOTIDE SEQUENCE [LARGE SCALE GENOMIC DNA]</scope>
</reference>
<gene>
    <name evidence="5" type="primary">rpmF</name>
    <name evidence="7" type="ORF">A2Z33_01090</name>
</gene>
<dbReference type="InterPro" id="IPR044957">
    <property type="entry name" value="Ribosomal_bL32_bact"/>
</dbReference>
<comment type="caution">
    <text evidence="7">The sequence shown here is derived from an EMBL/GenBank/DDBJ whole genome shotgun (WGS) entry which is preliminary data.</text>
</comment>
<proteinExistence type="inferred from homology"/>